<dbReference type="InterPro" id="IPR034455">
    <property type="entry name" value="CNL1"/>
</dbReference>
<dbReference type="AlphaFoldDB" id="A0A2P7YHI0"/>
<comment type="caution">
    <text evidence="8">The sequence shown here is derived from an EMBL/GenBank/DDBJ whole genome shotgun (WGS) entry which is preliminary data.</text>
</comment>
<keyword evidence="9" id="KW-1185">Reference proteome</keyword>
<evidence type="ECO:0000256" key="5">
    <source>
        <dbReference type="ARBA" id="ARBA00022490"/>
    </source>
</evidence>
<dbReference type="GO" id="GO:0005737">
    <property type="term" value="C:cytoplasm"/>
    <property type="evidence" value="ECO:0007669"/>
    <property type="project" value="UniProtKB-SubCell"/>
</dbReference>
<organism evidence="8 9">
    <name type="scientific">Candidozyma pseudohaemuli</name>
    <dbReference type="NCBI Taxonomy" id="418784"/>
    <lineage>
        <taxon>Eukaryota</taxon>
        <taxon>Fungi</taxon>
        <taxon>Dikarya</taxon>
        <taxon>Ascomycota</taxon>
        <taxon>Saccharomycotina</taxon>
        <taxon>Pichiomycetes</taxon>
        <taxon>Metschnikowiaceae</taxon>
        <taxon>Candidozyma</taxon>
    </lineage>
</organism>
<evidence type="ECO:0000256" key="4">
    <source>
        <dbReference type="ARBA" id="ARBA00014971"/>
    </source>
</evidence>
<proteinExistence type="inferred from homology"/>
<evidence type="ECO:0000256" key="1">
    <source>
        <dbReference type="ARBA" id="ARBA00003807"/>
    </source>
</evidence>
<comment type="function">
    <text evidence="1">Component of the biogenesis of lysosome-related organelles complex-1 (BLOC-1), a complex that is involved in endosomal cargo sorting.</text>
</comment>
<evidence type="ECO:0000256" key="7">
    <source>
        <dbReference type="SAM" id="Coils"/>
    </source>
</evidence>
<dbReference type="VEuPathDB" id="FungiDB:C7M61_004665"/>
<dbReference type="OrthoDB" id="5424991at2759"/>
<evidence type="ECO:0000313" key="9">
    <source>
        <dbReference type="Proteomes" id="UP000241107"/>
    </source>
</evidence>
<comment type="similarity">
    <text evidence="3">Belongs to the BLOC1S4 family.</text>
</comment>
<dbReference type="PANTHER" id="PTHR39145">
    <property type="entry name" value="BIOGENESIS OF LYSOSOME-RELATED ORGANELLES COMPLEX 1 SUBUNIT CNL1"/>
    <property type="match status" value="1"/>
</dbReference>
<dbReference type="Proteomes" id="UP000241107">
    <property type="component" value="Unassembled WGS sequence"/>
</dbReference>
<keyword evidence="7" id="KW-0175">Coiled coil</keyword>
<reference evidence="8 9" key="1">
    <citation type="submission" date="2018-03" db="EMBL/GenBank/DDBJ databases">
        <title>Candida pseudohaemulonii genome assembly and annotation.</title>
        <authorList>
            <person name="Munoz J.F."/>
            <person name="Gade L.G."/>
            <person name="Chow N.A."/>
            <person name="Litvintseva A.P."/>
            <person name="Loparev V.N."/>
            <person name="Cuomo C.A."/>
        </authorList>
    </citation>
    <scope>NUCLEOTIDE SEQUENCE [LARGE SCALE GENOMIC DNA]</scope>
    <source>
        <strain evidence="8 9">B12108</strain>
    </source>
</reference>
<feature type="coiled-coil region" evidence="7">
    <location>
        <begin position="55"/>
        <end position="82"/>
    </location>
</feature>
<dbReference type="GO" id="GO:0031083">
    <property type="term" value="C:BLOC-1 complex"/>
    <property type="evidence" value="ECO:0007669"/>
    <property type="project" value="InterPro"/>
</dbReference>
<comment type="subcellular location">
    <subcellularLocation>
        <location evidence="2">Cytoplasm</location>
    </subcellularLocation>
</comment>
<protein>
    <recommendedName>
        <fullName evidence="4">Biogenesis of lysosome-related organelles complex 1 subunit CNL1</fullName>
    </recommendedName>
    <alternativeName>
        <fullName evidence="6">CNO-like protein 1</fullName>
    </alternativeName>
</protein>
<name>A0A2P7YHI0_9ASCO</name>
<dbReference type="GO" id="GO:0007032">
    <property type="term" value="P:endosome organization"/>
    <property type="evidence" value="ECO:0007669"/>
    <property type="project" value="TreeGrafter"/>
</dbReference>
<accession>A0A2P7YHI0</accession>
<dbReference type="PANTHER" id="PTHR39145:SF1">
    <property type="entry name" value="BIOGENESIS OF LYSOSOME-RELATED ORGANELLES COMPLEX 1 SUBUNIT CNL1"/>
    <property type="match status" value="1"/>
</dbReference>
<keyword evidence="5" id="KW-0963">Cytoplasm</keyword>
<evidence type="ECO:0000256" key="3">
    <source>
        <dbReference type="ARBA" id="ARBA00007289"/>
    </source>
</evidence>
<dbReference type="EMBL" id="PYFQ01000016">
    <property type="protein sequence ID" value="PSK35418.1"/>
    <property type="molecule type" value="Genomic_DNA"/>
</dbReference>
<sequence>MDDDPLRIKDLAVSYDYLMYKIHDHIALLLETTFSLVESKQRLIEQDYFQQQLQLDKNIADAQALLDQCDDLELQFMKLDQLYLFVDDFKDRVARLEKEFDAL</sequence>
<evidence type="ECO:0000256" key="6">
    <source>
        <dbReference type="ARBA" id="ARBA00029995"/>
    </source>
</evidence>
<evidence type="ECO:0000256" key="2">
    <source>
        <dbReference type="ARBA" id="ARBA00004496"/>
    </source>
</evidence>
<dbReference type="GeneID" id="36568052"/>
<gene>
    <name evidence="8" type="ORF">C7M61_004665</name>
</gene>
<evidence type="ECO:0000313" key="8">
    <source>
        <dbReference type="EMBL" id="PSK35418.1"/>
    </source>
</evidence>
<dbReference type="RefSeq" id="XP_024711934.1">
    <property type="nucleotide sequence ID" value="XM_024859982.1"/>
</dbReference>